<dbReference type="RefSeq" id="WP_010366892.1">
    <property type="nucleotide sequence ID" value="NZ_AHBZ03000012.1"/>
</dbReference>
<feature type="compositionally biased region" description="Polar residues" evidence="4">
    <location>
        <begin position="203"/>
        <end position="218"/>
    </location>
</feature>
<feature type="domain" description="PPIase cyclophilin-type" evidence="5">
    <location>
        <begin position="20"/>
        <end position="180"/>
    </location>
</feature>
<evidence type="ECO:0000256" key="4">
    <source>
        <dbReference type="SAM" id="MobiDB-lite"/>
    </source>
</evidence>
<feature type="region of interest" description="Disordered" evidence="4">
    <location>
        <begin position="203"/>
        <end position="234"/>
    </location>
</feature>
<keyword evidence="3" id="KW-0732">Signal</keyword>
<evidence type="ECO:0000313" key="7">
    <source>
        <dbReference type="Proteomes" id="UP000016487"/>
    </source>
</evidence>
<keyword evidence="1 3" id="KW-0697">Rotamase</keyword>
<reference evidence="6" key="1">
    <citation type="journal article" date="2012" name="J. Bacteriol.">
        <title>Genome sequences of type strains of seven species of the marine bacterium Pseudoalteromonas.</title>
        <authorList>
            <person name="Xie B.B."/>
            <person name="Shu Y.L."/>
            <person name="Qin Q.L."/>
            <person name="Rong J.C."/>
            <person name="Zhang X.Y."/>
            <person name="Chen X.L."/>
            <person name="Shi M."/>
            <person name="He H.L."/>
            <person name="Zhou B.C."/>
            <person name="Zhang Y.Z."/>
        </authorList>
    </citation>
    <scope>NUCLEOTIDE SEQUENCE</scope>
    <source>
        <strain evidence="6">DSM 8771</strain>
    </source>
</reference>
<comment type="function">
    <text evidence="3">PPIases accelerate the folding of proteins. It catalyzes the cis-trans isomerization of proline imidic peptide bonds in oligopeptides.</text>
</comment>
<dbReference type="InterPro" id="IPR044665">
    <property type="entry name" value="E_coli_cyclophilin_A-like"/>
</dbReference>
<evidence type="ECO:0000259" key="5">
    <source>
        <dbReference type="PROSITE" id="PS50072"/>
    </source>
</evidence>
<feature type="signal peptide" evidence="3">
    <location>
        <begin position="1"/>
        <end position="21"/>
    </location>
</feature>
<dbReference type="AlphaFoldDB" id="A0AAD4FTI6"/>
<dbReference type="InterPro" id="IPR002130">
    <property type="entry name" value="Cyclophilin-type_PPIase_dom"/>
</dbReference>
<evidence type="ECO:0000256" key="3">
    <source>
        <dbReference type="RuleBase" id="RU363019"/>
    </source>
</evidence>
<proteinExistence type="inferred from homology"/>
<dbReference type="EC" id="5.2.1.8" evidence="3"/>
<keyword evidence="2 3" id="KW-0413">Isomerase</keyword>
<evidence type="ECO:0000256" key="2">
    <source>
        <dbReference type="ARBA" id="ARBA00023235"/>
    </source>
</evidence>
<comment type="catalytic activity">
    <reaction evidence="3">
        <text>[protein]-peptidylproline (omega=180) = [protein]-peptidylproline (omega=0)</text>
        <dbReference type="Rhea" id="RHEA:16237"/>
        <dbReference type="Rhea" id="RHEA-COMP:10747"/>
        <dbReference type="Rhea" id="RHEA-COMP:10748"/>
        <dbReference type="ChEBI" id="CHEBI:83833"/>
        <dbReference type="ChEBI" id="CHEBI:83834"/>
        <dbReference type="EC" id="5.2.1.8"/>
    </reaction>
</comment>
<sequence length="255" mass="28031">MNRFRALFISALLGTSSTAFATIVEFQTSKGSFQVNLFDQTTPITVKNFLRYVEQGRYSDSIIHRSLPNSVLQGGGFKYEGNIPLDKIATYAPITNEPKLSNLRGTIAMAKLPREPNSATSQWYFNVTDNSSSLDPGNGGYTVFGQVTTEEGMAVIDKISNLERCEKVPVINYTAEQCNDVDIDPDGSNLIAVNSVVIIDSDPTTADNLSPKTNTLIDTQPKPVPTPEPDESSSGSMFGGLLFMFFFLLRRYQQV</sequence>
<dbReference type="PANTHER" id="PTHR43246">
    <property type="entry name" value="PEPTIDYL-PROLYL CIS-TRANS ISOMERASE CYP38, CHLOROPLASTIC"/>
    <property type="match status" value="1"/>
</dbReference>
<evidence type="ECO:0000313" key="6">
    <source>
        <dbReference type="EMBL" id="KAF7775032.1"/>
    </source>
</evidence>
<dbReference type="PRINTS" id="PR00153">
    <property type="entry name" value="CSAPPISMRASE"/>
</dbReference>
<reference evidence="6" key="2">
    <citation type="submission" date="2015-03" db="EMBL/GenBank/DDBJ databases">
        <title>Genome sequence of Pseudoalteromonas citrea.</title>
        <authorList>
            <person name="Xie B.-B."/>
            <person name="Rong J.-C."/>
            <person name="Qin Q.-L."/>
            <person name="Zhang Y.-Z."/>
        </authorList>
    </citation>
    <scope>NUCLEOTIDE SEQUENCE</scope>
    <source>
        <strain evidence="6">DSM 8771</strain>
    </source>
</reference>
<accession>A0AAD4FTI6</accession>
<dbReference type="Pfam" id="PF00160">
    <property type="entry name" value="Pro_isomerase"/>
    <property type="match status" value="1"/>
</dbReference>
<dbReference type="PROSITE" id="PS50072">
    <property type="entry name" value="CSA_PPIASE_2"/>
    <property type="match status" value="1"/>
</dbReference>
<gene>
    <name evidence="6" type="ORF">PCIT_a1122</name>
</gene>
<comment type="caution">
    <text evidence="6">The sequence shown here is derived from an EMBL/GenBank/DDBJ whole genome shotgun (WGS) entry which is preliminary data.</text>
</comment>
<protein>
    <recommendedName>
        <fullName evidence="3">Peptidyl-prolyl cis-trans isomerase</fullName>
        <shortName evidence="3">PPIase</shortName>
        <ecNumber evidence="3">5.2.1.8</ecNumber>
    </recommendedName>
</protein>
<dbReference type="SUPFAM" id="SSF50891">
    <property type="entry name" value="Cyclophilin-like"/>
    <property type="match status" value="1"/>
</dbReference>
<dbReference type="GO" id="GO:0003755">
    <property type="term" value="F:peptidyl-prolyl cis-trans isomerase activity"/>
    <property type="evidence" value="ECO:0007669"/>
    <property type="project" value="UniProtKB-UniRule"/>
</dbReference>
<feature type="chain" id="PRO_5041772377" description="Peptidyl-prolyl cis-trans isomerase" evidence="3">
    <location>
        <begin position="22"/>
        <end position="255"/>
    </location>
</feature>
<dbReference type="Gene3D" id="2.40.100.10">
    <property type="entry name" value="Cyclophilin-like"/>
    <property type="match status" value="1"/>
</dbReference>
<organism evidence="6 7">
    <name type="scientific">Pseudoalteromonas citrea</name>
    <dbReference type="NCBI Taxonomy" id="43655"/>
    <lineage>
        <taxon>Bacteria</taxon>
        <taxon>Pseudomonadati</taxon>
        <taxon>Pseudomonadota</taxon>
        <taxon>Gammaproteobacteria</taxon>
        <taxon>Alteromonadales</taxon>
        <taxon>Pseudoalteromonadaceae</taxon>
        <taxon>Pseudoalteromonas</taxon>
    </lineage>
</organism>
<comment type="similarity">
    <text evidence="3">Belongs to the cyclophilin-type PPIase family.</text>
</comment>
<dbReference type="InterPro" id="IPR029000">
    <property type="entry name" value="Cyclophilin-like_dom_sf"/>
</dbReference>
<dbReference type="Proteomes" id="UP000016487">
    <property type="component" value="Unassembled WGS sequence"/>
</dbReference>
<name>A0AAD4FTI6_9GAMM</name>
<evidence type="ECO:0000256" key="1">
    <source>
        <dbReference type="ARBA" id="ARBA00023110"/>
    </source>
</evidence>
<dbReference type="EMBL" id="AHBZ03000012">
    <property type="protein sequence ID" value="KAF7775032.1"/>
    <property type="molecule type" value="Genomic_DNA"/>
</dbReference>